<feature type="domain" description="DUF1553" evidence="4">
    <location>
        <begin position="497"/>
        <end position="720"/>
    </location>
</feature>
<evidence type="ECO:0000313" key="6">
    <source>
        <dbReference type="Proteomes" id="UP000520814"/>
    </source>
</evidence>
<accession>A0A7W9W8C8</accession>
<name>A0A7W9W8C8_ARMRO</name>
<evidence type="ECO:0008006" key="7">
    <source>
        <dbReference type="Google" id="ProtNLM"/>
    </source>
</evidence>
<gene>
    <name evidence="5" type="ORF">HNQ39_005238</name>
</gene>
<dbReference type="PANTHER" id="PTHR35889">
    <property type="entry name" value="CYCLOINULO-OLIGOSACCHARIDE FRUCTANOTRANSFERASE-RELATED"/>
    <property type="match status" value="1"/>
</dbReference>
<sequence>MTNTQLRAGLLLTLTALVVGAAQLGPRARASTKAAVPQFLRDVSPILDKKGCSVAACHGKFGGRGGLQLSLLTLTPADDFEPLVRGGRGRRVNLLEPEKSLLLMKATNKTPHSGGERFAVGSPEYRTIRDWIAAGAPFNEANDASLTKLTVSPAQVTLSKVGQKVPLKVVASFSDGTTRDVTAQANYETSDPAVVAVDDKGVMTGKRWGGAAVVVRYLGTVHSASLTLPREDKTPYPKLAQGNLIDDLVYANLKRLNVQPSRLTNDSEFLRRVSLDLRGILPSVQESTAFLADKTPDKRAKLIDTFLDSPEFVDMRVLRLGDMLRVHPRNLGNNISGERSAAIFTEWLKDCVSQNLPYDQFVKQLLMARGSSYTNGPTNFYKIDRNPDERMETTAQAFLGQRMACARCHKHPFDRWTTDDYWNFAAFMGRVGTRNGNLDGESEIFYSPGGRVTNQSVTGRNRGKDAPPTLLGTGAPLDPELLRPGRRGDGPDLVALLSDWVTSRENPYFAKATVNRIWSHYLGRGVVHPVDDMRATTPASVPGLLEALAKDFVDHKYDTKHLIRTILSSRTYQTSSEVNPTNALDNQFFSHFYPRPMLGQVLLDNLNLATGSTERFGDFPTDTRATQLTLPSNSFFMDCFGRSQREFLAELEPKNEPTLVQVLHVLNSPYVDQKIRAGNGTVATLVRDKALSNEDIIKKLYQSTLSRLPSPTELAAAVKHLTSSPKRDEAVQDLMWALISSREFYFVS</sequence>
<keyword evidence="6" id="KW-1185">Reference proteome</keyword>
<dbReference type="EMBL" id="JACHGW010000006">
    <property type="protein sequence ID" value="MBB6053404.1"/>
    <property type="molecule type" value="Genomic_DNA"/>
</dbReference>
<dbReference type="Gene3D" id="2.60.40.1080">
    <property type="match status" value="1"/>
</dbReference>
<evidence type="ECO:0000256" key="2">
    <source>
        <dbReference type="SAM" id="SignalP"/>
    </source>
</evidence>
<feature type="signal peptide" evidence="2">
    <location>
        <begin position="1"/>
        <end position="21"/>
    </location>
</feature>
<keyword evidence="2" id="KW-0732">Signal</keyword>
<organism evidence="5 6">
    <name type="scientific">Armatimonas rosea</name>
    <dbReference type="NCBI Taxonomy" id="685828"/>
    <lineage>
        <taxon>Bacteria</taxon>
        <taxon>Bacillati</taxon>
        <taxon>Armatimonadota</taxon>
        <taxon>Armatimonadia</taxon>
        <taxon>Armatimonadales</taxon>
        <taxon>Armatimonadaceae</taxon>
        <taxon>Armatimonas</taxon>
    </lineage>
</organism>
<evidence type="ECO:0000256" key="1">
    <source>
        <dbReference type="SAM" id="MobiDB-lite"/>
    </source>
</evidence>
<dbReference type="RefSeq" id="WP_184203497.1">
    <property type="nucleotide sequence ID" value="NZ_JACHGW010000006.1"/>
</dbReference>
<protein>
    <recommendedName>
        <fullName evidence="7">BIG2 domain-containing protein</fullName>
    </recommendedName>
</protein>
<evidence type="ECO:0000259" key="4">
    <source>
        <dbReference type="Pfam" id="PF07587"/>
    </source>
</evidence>
<proteinExistence type="predicted"/>
<dbReference type="Proteomes" id="UP000520814">
    <property type="component" value="Unassembled WGS sequence"/>
</dbReference>
<dbReference type="AlphaFoldDB" id="A0A7W9W8C8"/>
<feature type="chain" id="PRO_5031195692" description="BIG2 domain-containing protein" evidence="2">
    <location>
        <begin position="22"/>
        <end position="748"/>
    </location>
</feature>
<dbReference type="SUPFAM" id="SSF49373">
    <property type="entry name" value="Invasin/intimin cell-adhesion fragments"/>
    <property type="match status" value="1"/>
</dbReference>
<dbReference type="Pfam" id="PF07583">
    <property type="entry name" value="PSCyt2"/>
    <property type="match status" value="1"/>
</dbReference>
<dbReference type="Pfam" id="PF07587">
    <property type="entry name" value="PSD1"/>
    <property type="match status" value="1"/>
</dbReference>
<dbReference type="PANTHER" id="PTHR35889:SF3">
    <property type="entry name" value="F-BOX DOMAIN-CONTAINING PROTEIN"/>
    <property type="match status" value="1"/>
</dbReference>
<dbReference type="InterPro" id="IPR008964">
    <property type="entry name" value="Invasin/intimin_cell_adhesion"/>
</dbReference>
<reference evidence="5 6" key="1">
    <citation type="submission" date="2020-08" db="EMBL/GenBank/DDBJ databases">
        <title>Genomic Encyclopedia of Type Strains, Phase IV (KMG-IV): sequencing the most valuable type-strain genomes for metagenomic binning, comparative biology and taxonomic classification.</title>
        <authorList>
            <person name="Goeker M."/>
        </authorList>
    </citation>
    <scope>NUCLEOTIDE SEQUENCE [LARGE SCALE GENOMIC DNA]</scope>
    <source>
        <strain evidence="5 6">DSM 23562</strain>
    </source>
</reference>
<dbReference type="InterPro" id="IPR022655">
    <property type="entry name" value="DUF1553"/>
</dbReference>
<dbReference type="InterPro" id="IPR011444">
    <property type="entry name" value="DUF1549"/>
</dbReference>
<feature type="region of interest" description="Disordered" evidence="1">
    <location>
        <begin position="449"/>
        <end position="477"/>
    </location>
</feature>
<evidence type="ECO:0000259" key="3">
    <source>
        <dbReference type="Pfam" id="PF07583"/>
    </source>
</evidence>
<comment type="caution">
    <text evidence="5">The sequence shown here is derived from an EMBL/GenBank/DDBJ whole genome shotgun (WGS) entry which is preliminary data.</text>
</comment>
<evidence type="ECO:0000313" key="5">
    <source>
        <dbReference type="EMBL" id="MBB6053404.1"/>
    </source>
</evidence>
<feature type="domain" description="DUF1549" evidence="3">
    <location>
        <begin position="245"/>
        <end position="430"/>
    </location>
</feature>